<accession>A0ABX5NUM2</accession>
<dbReference type="Proteomes" id="UP000247536">
    <property type="component" value="Unassembled WGS sequence"/>
</dbReference>
<name>A0ABX5NUM2_9HYPH</name>
<comment type="caution">
    <text evidence="1">The sequence shown here is derived from an EMBL/GenBank/DDBJ whole genome shotgun (WGS) entry which is preliminary data.</text>
</comment>
<dbReference type="EMBL" id="QJRY01000002">
    <property type="protein sequence ID" value="PYB75155.1"/>
    <property type="molecule type" value="Genomic_DNA"/>
</dbReference>
<reference evidence="1 2" key="1">
    <citation type="submission" date="2018-06" db="EMBL/GenBank/DDBJ databases">
        <title>Rhizobium wuzhouense sp. nov., isolated from roots of Oryza officinalis.</title>
        <authorList>
            <person name="Yuan T."/>
        </authorList>
    </citation>
    <scope>NUCLEOTIDE SEQUENCE [LARGE SCALE GENOMIC DNA]</scope>
    <source>
        <strain evidence="1 2">W44</strain>
    </source>
</reference>
<protein>
    <submittedName>
        <fullName evidence="1">Uncharacterized protein</fullName>
    </submittedName>
</protein>
<proteinExistence type="predicted"/>
<organism evidence="1 2">
    <name type="scientific">Rhizobium wuzhouense</name>
    <dbReference type="NCBI Taxonomy" id="1986026"/>
    <lineage>
        <taxon>Bacteria</taxon>
        <taxon>Pseudomonadati</taxon>
        <taxon>Pseudomonadota</taxon>
        <taxon>Alphaproteobacteria</taxon>
        <taxon>Hyphomicrobiales</taxon>
        <taxon>Rhizobiaceae</taxon>
        <taxon>Rhizobium/Agrobacterium group</taxon>
        <taxon>Rhizobium</taxon>
    </lineage>
</organism>
<evidence type="ECO:0000313" key="2">
    <source>
        <dbReference type="Proteomes" id="UP000247536"/>
    </source>
</evidence>
<keyword evidence="2" id="KW-1185">Reference proteome</keyword>
<gene>
    <name evidence="1" type="ORF">DMY87_06745</name>
</gene>
<dbReference type="RefSeq" id="WP_110790544.1">
    <property type="nucleotide sequence ID" value="NZ_QJRY01000002.1"/>
</dbReference>
<sequence length="168" mass="19417">MDADTSVDVLGSLCISMLSESLKLYLNTWDKIIGTRCGAQLSAEFRNQGFIAGFKTCFGHYLRLDWDECPSDFAILEQIVLARNDAQHASRIDEMRPTLSDKWKQKHPRPIFISDYERDIFSENDSEVTWNDPCLIVSRENLETAIGQVNLLAEWLEPKLHDFKHRPR</sequence>
<evidence type="ECO:0000313" key="1">
    <source>
        <dbReference type="EMBL" id="PYB75155.1"/>
    </source>
</evidence>